<evidence type="ECO:0000313" key="2">
    <source>
        <dbReference type="EMBL" id="SFN94443.1"/>
    </source>
</evidence>
<protein>
    <recommendedName>
        <fullName evidence="4">Major membrane immunogen, membrane-anchored lipoprotein</fullName>
    </recommendedName>
</protein>
<dbReference type="STRING" id="398199.SAMN05421804_10818"/>
<evidence type="ECO:0000256" key="1">
    <source>
        <dbReference type="SAM" id="SignalP"/>
    </source>
</evidence>
<evidence type="ECO:0000313" key="3">
    <source>
        <dbReference type="Proteomes" id="UP000181899"/>
    </source>
</evidence>
<dbReference type="AlphaFoldDB" id="A0A1I5D5K6"/>
<dbReference type="Gene3D" id="3.90.1010.20">
    <property type="match status" value="2"/>
</dbReference>
<dbReference type="EMBL" id="FOVK01000008">
    <property type="protein sequence ID" value="SFN94443.1"/>
    <property type="molecule type" value="Genomic_DNA"/>
</dbReference>
<reference evidence="2 3" key="1">
    <citation type="submission" date="2016-10" db="EMBL/GenBank/DDBJ databases">
        <authorList>
            <person name="de Groot N.N."/>
        </authorList>
    </citation>
    <scope>NUCLEOTIDE SEQUENCE [LARGE SCALE GENOMIC DNA]</scope>
    <source>
        <strain evidence="2 3">ML2</strain>
    </source>
</reference>
<evidence type="ECO:0008006" key="4">
    <source>
        <dbReference type="Google" id="ProtNLM"/>
    </source>
</evidence>
<gene>
    <name evidence="2" type="ORF">SAMN04488695_10859</name>
</gene>
<name>A0A1I5D5K6_9CLOT</name>
<proteinExistence type="predicted"/>
<dbReference type="eggNOG" id="COG3976">
    <property type="taxonomic scope" value="Bacteria"/>
</dbReference>
<dbReference type="RefSeq" id="WP_074912431.1">
    <property type="nucleotide sequence ID" value="NZ_FOVK01000008.1"/>
</dbReference>
<organism evidence="2 3">
    <name type="scientific">Proteiniclasticum ruminis</name>
    <dbReference type="NCBI Taxonomy" id="398199"/>
    <lineage>
        <taxon>Bacteria</taxon>
        <taxon>Bacillati</taxon>
        <taxon>Bacillota</taxon>
        <taxon>Clostridia</taxon>
        <taxon>Eubacteriales</taxon>
        <taxon>Clostridiaceae</taxon>
        <taxon>Proteiniclasticum</taxon>
    </lineage>
</organism>
<dbReference type="OrthoDB" id="6249751at2"/>
<keyword evidence="3" id="KW-1185">Reference proteome</keyword>
<dbReference type="PROSITE" id="PS51257">
    <property type="entry name" value="PROKAR_LIPOPROTEIN"/>
    <property type="match status" value="1"/>
</dbReference>
<feature type="signal peptide" evidence="1">
    <location>
        <begin position="1"/>
        <end position="25"/>
    </location>
</feature>
<sequence>MNKNISNLLKGITALGLVLTLSGCAAKEAPQVETPAETPQEEEKVEASEWSIQPKLGITKGDYFRVEERFRQGHLGILEVVMNGDEMVLVEFNEMTRANYYNRFYQNVPKRTSEYNYDMKAVKGAAWIESVLLVEKQMMESQSLTGEFEVVSGASNSINQSMLPLAEKLSALMAEPATEKYYEISEELSGGLTGRLQVTLKDKKITSVRYDEIFADAAKDIEAPAQKMYYGLSKYGSVQYDEPSRIGFNVQMDALNAKVVDTQDLLDLSELPAIDESGNYASSGFTVRNGAWDNYLKLANTLLTEMKADGNF</sequence>
<accession>A0A1I5D5K6</accession>
<dbReference type="Proteomes" id="UP000181899">
    <property type="component" value="Unassembled WGS sequence"/>
</dbReference>
<keyword evidence="1" id="KW-0732">Signal</keyword>
<feature type="chain" id="PRO_5039583491" description="Major membrane immunogen, membrane-anchored lipoprotein" evidence="1">
    <location>
        <begin position="26"/>
        <end position="312"/>
    </location>
</feature>